<protein>
    <submittedName>
        <fullName evidence="1">Uncharacterized protein</fullName>
    </submittedName>
</protein>
<dbReference type="AlphaFoldDB" id="A0ABD3TBM3"/>
<dbReference type="EMBL" id="JBJXBP010000004">
    <property type="protein sequence ID" value="KAL3834011.1"/>
    <property type="molecule type" value="Genomic_DNA"/>
</dbReference>
<evidence type="ECO:0000313" key="2">
    <source>
        <dbReference type="Proteomes" id="UP001634393"/>
    </source>
</evidence>
<comment type="caution">
    <text evidence="1">The sequence shown here is derived from an EMBL/GenBank/DDBJ whole genome shotgun (WGS) entry which is preliminary data.</text>
</comment>
<gene>
    <name evidence="1" type="ORF">ACJIZ3_008747</name>
</gene>
<reference evidence="1 2" key="1">
    <citation type="submission" date="2024-12" db="EMBL/GenBank/DDBJ databases">
        <title>The unique morphological basis and parallel evolutionary history of personate flowers in Penstemon.</title>
        <authorList>
            <person name="Depatie T.H."/>
            <person name="Wessinger C.A."/>
        </authorList>
    </citation>
    <scope>NUCLEOTIDE SEQUENCE [LARGE SCALE GENOMIC DNA]</scope>
    <source>
        <strain evidence="1">WTNN_2</strain>
        <tissue evidence="1">Leaf</tissue>
    </source>
</reference>
<evidence type="ECO:0000313" key="1">
    <source>
        <dbReference type="EMBL" id="KAL3834011.1"/>
    </source>
</evidence>
<sequence>MPLTRSQRADYTDQFGGWSPHERAYFIGRLFASAHHTDIRDVATHRWSMQRIATQMNANFQPRRFTMARLRDMLHHIRLEYVYFYEFLENPWVDYDPYNMEVMVLAPYWETVDPLVSTYFYRRFMMHGEPHYMKLRFIFGIKRCAILPPEVVGSPQWPIHVRADDEDALAIIPFNLGRGNVPEATPPHPVRENDVVVNGNGGNVGGGEENMNRLFGSGLWNVD</sequence>
<dbReference type="Proteomes" id="UP001634393">
    <property type="component" value="Unassembled WGS sequence"/>
</dbReference>
<keyword evidence="2" id="KW-1185">Reference proteome</keyword>
<organism evidence="1 2">
    <name type="scientific">Penstemon smallii</name>
    <dbReference type="NCBI Taxonomy" id="265156"/>
    <lineage>
        <taxon>Eukaryota</taxon>
        <taxon>Viridiplantae</taxon>
        <taxon>Streptophyta</taxon>
        <taxon>Embryophyta</taxon>
        <taxon>Tracheophyta</taxon>
        <taxon>Spermatophyta</taxon>
        <taxon>Magnoliopsida</taxon>
        <taxon>eudicotyledons</taxon>
        <taxon>Gunneridae</taxon>
        <taxon>Pentapetalae</taxon>
        <taxon>asterids</taxon>
        <taxon>lamiids</taxon>
        <taxon>Lamiales</taxon>
        <taxon>Plantaginaceae</taxon>
        <taxon>Cheloneae</taxon>
        <taxon>Penstemon</taxon>
    </lineage>
</organism>
<name>A0ABD3TBM3_9LAMI</name>
<proteinExistence type="predicted"/>
<accession>A0ABD3TBM3</accession>